<gene>
    <name evidence="1" type="ORF">S06H3_33977</name>
</gene>
<organism evidence="1">
    <name type="scientific">marine sediment metagenome</name>
    <dbReference type="NCBI Taxonomy" id="412755"/>
    <lineage>
        <taxon>unclassified sequences</taxon>
        <taxon>metagenomes</taxon>
        <taxon>ecological metagenomes</taxon>
    </lineage>
</organism>
<dbReference type="AlphaFoldDB" id="X1NHN5"/>
<proteinExistence type="predicted"/>
<dbReference type="InterPro" id="IPR011990">
    <property type="entry name" value="TPR-like_helical_dom_sf"/>
</dbReference>
<protein>
    <submittedName>
        <fullName evidence="1">Uncharacterized protein</fullName>
    </submittedName>
</protein>
<feature type="non-terminal residue" evidence="1">
    <location>
        <position position="1"/>
    </location>
</feature>
<accession>X1NHN5</accession>
<dbReference type="SUPFAM" id="SSF48452">
    <property type="entry name" value="TPR-like"/>
    <property type="match status" value="1"/>
</dbReference>
<reference evidence="1" key="1">
    <citation type="journal article" date="2014" name="Front. Microbiol.">
        <title>High frequency of phylogenetically diverse reductive dehalogenase-homologous genes in deep subseafloor sedimentary metagenomes.</title>
        <authorList>
            <person name="Kawai M."/>
            <person name="Futagami T."/>
            <person name="Toyoda A."/>
            <person name="Takaki Y."/>
            <person name="Nishi S."/>
            <person name="Hori S."/>
            <person name="Arai W."/>
            <person name="Tsubouchi T."/>
            <person name="Morono Y."/>
            <person name="Uchiyama I."/>
            <person name="Ito T."/>
            <person name="Fujiyama A."/>
            <person name="Inagaki F."/>
            <person name="Takami H."/>
        </authorList>
    </citation>
    <scope>NUCLEOTIDE SEQUENCE</scope>
    <source>
        <strain evidence="1">Expedition CK06-06</strain>
    </source>
</reference>
<dbReference type="PROSITE" id="PS50005">
    <property type="entry name" value="TPR"/>
    <property type="match status" value="1"/>
</dbReference>
<dbReference type="Gene3D" id="2.40.160.60">
    <property type="entry name" value="Outer membrane protein transport protein (OMPP1/FadL/TodX)"/>
    <property type="match status" value="1"/>
</dbReference>
<dbReference type="EMBL" id="BARV01020348">
    <property type="protein sequence ID" value="GAI26315.1"/>
    <property type="molecule type" value="Genomic_DNA"/>
</dbReference>
<evidence type="ECO:0000313" key="1">
    <source>
        <dbReference type="EMBL" id="GAI26315.1"/>
    </source>
</evidence>
<comment type="caution">
    <text evidence="1">The sequence shown here is derived from an EMBL/GenBank/DDBJ whole genome shotgun (WGS) entry which is preliminary data.</text>
</comment>
<dbReference type="Gene3D" id="1.25.40.10">
    <property type="entry name" value="Tetratricopeptide repeat domain"/>
    <property type="match status" value="1"/>
</dbReference>
<sequence length="214" mass="23960">HQQKLEKESSSAFGVDIGVIGGLGRWLKLRGMEELTIGLNLQNLGSKVKFQKEKGSLPLNFKFGVGIRKEVFGDPLTIAIDGNLPNDNDFYGSLGIEYWVRDLIALRVGYKSGQDLGNGISFGGGIKVNVFQIDYALVHFGELGYTHRIGIVTRFGKEAKAVMIKRAFKRGMEYYNEGKYPEAILEFNKILGLDPENEKALEMMKRANEKLRPQ</sequence>
<name>X1NHN5_9ZZZZ</name>
<dbReference type="InterPro" id="IPR019734">
    <property type="entry name" value="TPR_rpt"/>
</dbReference>